<dbReference type="KEGG" id="xfs:D934_05340"/>
<evidence type="ECO:0000313" key="2">
    <source>
        <dbReference type="EMBL" id="AIC11148.1"/>
    </source>
</evidence>
<dbReference type="AlphaFoldDB" id="A0A060H6C7"/>
<dbReference type="EMBL" id="CP006696">
    <property type="protein sequence ID" value="AIC11148.1"/>
    <property type="molecule type" value="Genomic_DNA"/>
</dbReference>
<name>A0A060H6C7_XYLFS</name>
<reference evidence="2 3" key="1">
    <citation type="submission" date="2013-08" db="EMBL/GenBank/DDBJ databases">
        <authorList>
            <person name="Stouthamer R."/>
            <person name="Nunney L."/>
        </authorList>
    </citation>
    <scope>NUCLEOTIDE SEQUENCE [LARGE SCALE GENOMIC DNA]</scope>
    <source>
        <strain evidence="3">ann-1</strain>
    </source>
</reference>
<evidence type="ECO:0000313" key="3">
    <source>
        <dbReference type="Proteomes" id="UP000027215"/>
    </source>
</evidence>
<dbReference type="HOGENOM" id="CLU_2621255_0_0_6"/>
<feature type="region of interest" description="Disordered" evidence="1">
    <location>
        <begin position="42"/>
        <end position="79"/>
    </location>
</feature>
<dbReference type="PATRIC" id="fig|155920.8.peg.1268"/>
<protein>
    <submittedName>
        <fullName evidence="2">Uncharacterized protein</fullName>
    </submittedName>
</protein>
<evidence type="ECO:0000256" key="1">
    <source>
        <dbReference type="SAM" id="MobiDB-lite"/>
    </source>
</evidence>
<accession>A0A060H6C7</accession>
<organism evidence="2 3">
    <name type="scientific">Xylella fastidiosa subsp. sandyi Ann-1</name>
    <dbReference type="NCBI Taxonomy" id="155920"/>
    <lineage>
        <taxon>Bacteria</taxon>
        <taxon>Pseudomonadati</taxon>
        <taxon>Pseudomonadota</taxon>
        <taxon>Gammaproteobacteria</taxon>
        <taxon>Lysobacterales</taxon>
        <taxon>Lysobacteraceae</taxon>
        <taxon>Xylella</taxon>
    </lineage>
</organism>
<dbReference type="Proteomes" id="UP000027215">
    <property type="component" value="Chromosome"/>
</dbReference>
<gene>
    <name evidence="2" type="ORF">D934_05340</name>
</gene>
<feature type="compositionally biased region" description="Basic and acidic residues" evidence="1">
    <location>
        <begin position="42"/>
        <end position="68"/>
    </location>
</feature>
<proteinExistence type="predicted"/>
<dbReference type="RefSeq" id="WP_020851617.1">
    <property type="nucleotide sequence ID" value="NZ_CP006696.1"/>
</dbReference>
<sequence length="79" mass="8876">MSAPSNEKHQDTPPLEVSDECARIREHMSFIETLVTNMVAEKEKEKDAKAEKLKEGTHREAALGELQERNTGGHGDERC</sequence>